<evidence type="ECO:0000313" key="2">
    <source>
        <dbReference type="EMBL" id="VDL66274.1"/>
    </source>
</evidence>
<organism evidence="4">
    <name type="scientific">Nippostrongylus brasiliensis</name>
    <name type="common">Rat hookworm</name>
    <dbReference type="NCBI Taxonomy" id="27835"/>
    <lineage>
        <taxon>Eukaryota</taxon>
        <taxon>Metazoa</taxon>
        <taxon>Ecdysozoa</taxon>
        <taxon>Nematoda</taxon>
        <taxon>Chromadorea</taxon>
        <taxon>Rhabditida</taxon>
        <taxon>Rhabditina</taxon>
        <taxon>Rhabditomorpha</taxon>
        <taxon>Strongyloidea</taxon>
        <taxon>Heligmosomidae</taxon>
        <taxon>Nippostrongylus</taxon>
    </lineage>
</organism>
<name>A0A0N4XJI2_NIPBR</name>
<evidence type="ECO:0000256" key="1">
    <source>
        <dbReference type="SAM" id="MobiDB-lite"/>
    </source>
</evidence>
<feature type="compositionally biased region" description="Pro residues" evidence="1">
    <location>
        <begin position="7"/>
        <end position="41"/>
    </location>
</feature>
<feature type="region of interest" description="Disordered" evidence="1">
    <location>
        <begin position="1"/>
        <end position="44"/>
    </location>
</feature>
<accession>A0A0N4XJI2</accession>
<proteinExistence type="predicted"/>
<dbReference type="EMBL" id="UYSL01003304">
    <property type="protein sequence ID" value="VDL66274.1"/>
    <property type="molecule type" value="Genomic_DNA"/>
</dbReference>
<dbReference type="AlphaFoldDB" id="A0A0N4XJI2"/>
<feature type="region of interest" description="Disordered" evidence="1">
    <location>
        <begin position="90"/>
        <end position="109"/>
    </location>
</feature>
<evidence type="ECO:0000313" key="4">
    <source>
        <dbReference type="WBParaSite" id="NBR_0000268401-mRNA-1"/>
    </source>
</evidence>
<dbReference type="Proteomes" id="UP000271162">
    <property type="component" value="Unassembled WGS sequence"/>
</dbReference>
<reference evidence="4" key="1">
    <citation type="submission" date="2017-02" db="UniProtKB">
        <authorList>
            <consortium name="WormBaseParasite"/>
        </authorList>
    </citation>
    <scope>IDENTIFICATION</scope>
</reference>
<keyword evidence="3" id="KW-1185">Reference proteome</keyword>
<evidence type="ECO:0000313" key="3">
    <source>
        <dbReference type="Proteomes" id="UP000271162"/>
    </source>
</evidence>
<protein>
    <submittedName>
        <fullName evidence="4">Protein enabled homolog</fullName>
    </submittedName>
</protein>
<gene>
    <name evidence="2" type="ORF">NBR_LOCUS2685</name>
</gene>
<dbReference type="WBParaSite" id="NBR_0000268401-mRNA-1">
    <property type="protein sequence ID" value="NBR_0000268401-mRNA-1"/>
    <property type="gene ID" value="NBR_0000268401"/>
</dbReference>
<sequence>MKRPAEPMGPPVAPPFIPPIGPPGLPGLPPPPFMMTPPVPAKPADKRIRFNDEDSDENELFAKLLYKKLGTITSRKRREILHVSIMEMVRQAQEEDERERGVTGGMTSQ</sequence>
<reference evidence="2 3" key="2">
    <citation type="submission" date="2018-11" db="EMBL/GenBank/DDBJ databases">
        <authorList>
            <consortium name="Pathogen Informatics"/>
        </authorList>
    </citation>
    <scope>NUCLEOTIDE SEQUENCE [LARGE SCALE GENOMIC DNA]</scope>
</reference>